<name>A0A9W4TZR6_9ASCO</name>
<dbReference type="SUPFAM" id="SSF51316">
    <property type="entry name" value="Mss4-like"/>
    <property type="match status" value="1"/>
</dbReference>
<keyword evidence="8" id="KW-1185">Reference proteome</keyword>
<organism evidence="7 8">
    <name type="scientific">Candida verbasci</name>
    <dbReference type="NCBI Taxonomy" id="1227364"/>
    <lineage>
        <taxon>Eukaryota</taxon>
        <taxon>Fungi</taxon>
        <taxon>Dikarya</taxon>
        <taxon>Ascomycota</taxon>
        <taxon>Saccharomycotina</taxon>
        <taxon>Pichiomycetes</taxon>
        <taxon>Debaryomycetaceae</taxon>
        <taxon>Candida/Lodderomyces clade</taxon>
        <taxon>Candida</taxon>
    </lineage>
</organism>
<evidence type="ECO:0000313" key="8">
    <source>
        <dbReference type="Proteomes" id="UP001152885"/>
    </source>
</evidence>
<comment type="caution">
    <text evidence="7">The sequence shown here is derived from an EMBL/GenBank/DDBJ whole genome shotgun (WGS) entry which is preliminary data.</text>
</comment>
<evidence type="ECO:0000256" key="2">
    <source>
        <dbReference type="ARBA" id="ARBA00007174"/>
    </source>
</evidence>
<dbReference type="Proteomes" id="UP001152885">
    <property type="component" value="Unassembled WGS sequence"/>
</dbReference>
<feature type="domain" description="MsrB" evidence="6">
    <location>
        <begin position="5"/>
        <end position="102"/>
    </location>
</feature>
<dbReference type="InterPro" id="IPR011057">
    <property type="entry name" value="Mss4-like_sf"/>
</dbReference>
<dbReference type="GO" id="GO:0033743">
    <property type="term" value="F:peptide-methionine (R)-S-oxide reductase activity"/>
    <property type="evidence" value="ECO:0007669"/>
    <property type="project" value="InterPro"/>
</dbReference>
<comment type="similarity">
    <text evidence="2">Belongs to the MsrB Met sulfoxide reductase family.</text>
</comment>
<dbReference type="GO" id="GO:0046872">
    <property type="term" value="F:metal ion binding"/>
    <property type="evidence" value="ECO:0007669"/>
    <property type="project" value="UniProtKB-KW"/>
</dbReference>
<evidence type="ECO:0000256" key="4">
    <source>
        <dbReference type="ARBA" id="ARBA00022833"/>
    </source>
</evidence>
<keyword evidence="4" id="KW-0862">Zinc</keyword>
<gene>
    <name evidence="7" type="ORF">CANVERA_P3248</name>
</gene>
<reference evidence="7" key="1">
    <citation type="submission" date="2022-12" db="EMBL/GenBank/DDBJ databases">
        <authorList>
            <person name="Brejova B."/>
        </authorList>
    </citation>
    <scope>NUCLEOTIDE SEQUENCE</scope>
</reference>
<dbReference type="GO" id="GO:0006979">
    <property type="term" value="P:response to oxidative stress"/>
    <property type="evidence" value="ECO:0007669"/>
    <property type="project" value="InterPro"/>
</dbReference>
<dbReference type="PANTHER" id="PTHR46081">
    <property type="entry name" value="PEPTIDE METHIONINE SULFOXIDE REDUCTASE 2"/>
    <property type="match status" value="1"/>
</dbReference>
<dbReference type="GO" id="GO:0030091">
    <property type="term" value="P:protein repair"/>
    <property type="evidence" value="ECO:0007669"/>
    <property type="project" value="InterPro"/>
</dbReference>
<dbReference type="AlphaFoldDB" id="A0A9W4TZR6"/>
<dbReference type="PROSITE" id="PS51790">
    <property type="entry name" value="MSRB"/>
    <property type="match status" value="1"/>
</dbReference>
<dbReference type="InterPro" id="IPR002579">
    <property type="entry name" value="Met_Sox_Rdtase_MsrB_dom"/>
</dbReference>
<keyword evidence="5" id="KW-0560">Oxidoreductase</keyword>
<dbReference type="Pfam" id="PF01641">
    <property type="entry name" value="SelR"/>
    <property type="match status" value="1"/>
</dbReference>
<dbReference type="Gene3D" id="2.170.150.20">
    <property type="entry name" value="Peptide methionine sulfoxide reductase"/>
    <property type="match status" value="1"/>
</dbReference>
<comment type="cofactor">
    <cofactor evidence="1">
        <name>Zn(2+)</name>
        <dbReference type="ChEBI" id="CHEBI:29105"/>
    </cofactor>
</comment>
<sequence length="102" mass="11656">MSKSEQEWKAILSPQQFRVLRQGGTEAPYIGEYTNTPASDGFYNCAGCNQPLYKADTKFKAHCGWPAFYQALPNSIKIYKDESHGMIREEMRCSNCDGYVRM</sequence>
<dbReference type="OrthoDB" id="44061at2759"/>
<evidence type="ECO:0000256" key="1">
    <source>
        <dbReference type="ARBA" id="ARBA00001947"/>
    </source>
</evidence>
<protein>
    <recommendedName>
        <fullName evidence="6">MsrB domain-containing protein</fullName>
    </recommendedName>
</protein>
<dbReference type="EMBL" id="CANTUO010000003">
    <property type="protein sequence ID" value="CAI5758736.1"/>
    <property type="molecule type" value="Genomic_DNA"/>
</dbReference>
<evidence type="ECO:0000259" key="6">
    <source>
        <dbReference type="PROSITE" id="PS51790"/>
    </source>
</evidence>
<evidence type="ECO:0000256" key="3">
    <source>
        <dbReference type="ARBA" id="ARBA00022723"/>
    </source>
</evidence>
<dbReference type="InterPro" id="IPR028427">
    <property type="entry name" value="Met_Sox_Rdtase_MsrB"/>
</dbReference>
<dbReference type="PANTHER" id="PTHR46081:SF8">
    <property type="entry name" value="PEPTIDE METHIONINE SULFOXIDE REDUCTASE 2"/>
    <property type="match status" value="1"/>
</dbReference>
<keyword evidence="3" id="KW-0479">Metal-binding</keyword>
<accession>A0A9W4TZR6</accession>
<proteinExistence type="inferred from homology"/>
<evidence type="ECO:0000256" key="5">
    <source>
        <dbReference type="ARBA" id="ARBA00023002"/>
    </source>
</evidence>
<evidence type="ECO:0000313" key="7">
    <source>
        <dbReference type="EMBL" id="CAI5758736.1"/>
    </source>
</evidence>